<dbReference type="Gene3D" id="3.60.21.10">
    <property type="match status" value="1"/>
</dbReference>
<feature type="compositionally biased region" description="Low complexity" evidence="3">
    <location>
        <begin position="226"/>
        <end position="235"/>
    </location>
</feature>
<feature type="chain" id="PRO_5001532362" description="Calcineurin-like phosphoesterase domain-containing protein" evidence="5">
    <location>
        <begin position="21"/>
        <end position="783"/>
    </location>
</feature>
<evidence type="ECO:0000256" key="1">
    <source>
        <dbReference type="ARBA" id="ARBA00022729"/>
    </source>
</evidence>
<keyword evidence="4" id="KW-0812">Transmembrane</keyword>
<dbReference type="InterPro" id="IPR029052">
    <property type="entry name" value="Metallo-depent_PP-like"/>
</dbReference>
<accession>A0A024GB12</accession>
<feature type="domain" description="Calcineurin-like phosphoesterase" evidence="6">
    <location>
        <begin position="426"/>
        <end position="679"/>
    </location>
</feature>
<dbReference type="Pfam" id="PF00149">
    <property type="entry name" value="Metallophos"/>
    <property type="match status" value="1"/>
</dbReference>
<comment type="caution">
    <text evidence="7">The sequence shown here is derived from an EMBL/GenBank/DDBJ whole genome shotgun (WGS) entry which is preliminary data.</text>
</comment>
<keyword evidence="8" id="KW-1185">Reference proteome</keyword>
<feature type="region of interest" description="Disordered" evidence="3">
    <location>
        <begin position="342"/>
        <end position="381"/>
    </location>
</feature>
<dbReference type="InParanoid" id="A0A024GB12"/>
<feature type="region of interest" description="Disordered" evidence="3">
    <location>
        <begin position="224"/>
        <end position="244"/>
    </location>
</feature>
<feature type="compositionally biased region" description="Polar residues" evidence="3">
    <location>
        <begin position="342"/>
        <end position="359"/>
    </location>
</feature>
<dbReference type="GO" id="GO:0016787">
    <property type="term" value="F:hydrolase activity"/>
    <property type="evidence" value="ECO:0007669"/>
    <property type="project" value="UniProtKB-KW"/>
</dbReference>
<feature type="transmembrane region" description="Helical" evidence="4">
    <location>
        <begin position="121"/>
        <end position="142"/>
    </location>
</feature>
<dbReference type="STRING" id="65357.A0A024GB12"/>
<evidence type="ECO:0000256" key="4">
    <source>
        <dbReference type="SAM" id="Phobius"/>
    </source>
</evidence>
<keyword evidence="4" id="KW-0472">Membrane</keyword>
<keyword evidence="1 5" id="KW-0732">Signal</keyword>
<organism evidence="7 8">
    <name type="scientific">Albugo candida</name>
    <dbReference type="NCBI Taxonomy" id="65357"/>
    <lineage>
        <taxon>Eukaryota</taxon>
        <taxon>Sar</taxon>
        <taxon>Stramenopiles</taxon>
        <taxon>Oomycota</taxon>
        <taxon>Peronosporomycetes</taxon>
        <taxon>Albuginales</taxon>
        <taxon>Albuginaceae</taxon>
        <taxon>Albugo</taxon>
    </lineage>
</organism>
<feature type="transmembrane region" description="Helical" evidence="4">
    <location>
        <begin position="318"/>
        <end position="338"/>
    </location>
</feature>
<dbReference type="EMBL" id="CAIX01000054">
    <property type="protein sequence ID" value="CCI43735.1"/>
    <property type="molecule type" value="Genomic_DNA"/>
</dbReference>
<sequence>MRFQSVLLLYCAELFSRVGALKRFEDSTICSLSIHELSYIKPTSFHISACFDPIRGLEPACLSLCDCRHALGVNVTLCTGSLAYQNCKFIKCDNIDPTRVQRHLKDENDDTGTHNSSKKEIPWICVVIIVSVLFLCTVVYFLHNWLRNGPIRGDNHEAIEHARASMIYKELQPDTKVKDCEQDRESISTTNTRLDGNVSVISGLRGKPQHDLCNSIMTREHLATPSYRDSMSSDSRSSKDGKVVETSKYGKLRASLESRYSMKETPVRASIECETPKQGERMSLNDEYDIKQQCPRFKKVFMWSRKTSIEMVNAKKKIIIGVILVIAIVTVSLGVTLISNSASTKSGTNSNPPSDSGASALTDIHGDLHGSNNPPSNSSRTSPDFPIAALAIGDFGVTVDKGSCCSNYVRHGIDLYKDQRAQSNIAYLMSISAKLRKIQLIIGHGDNFYYNGIGAEQVYRFEQTFEQVYNQKSLSGIRWINVMGNHDYGGSGYLCGKKDFNWEPCQTVEETLRALDQRFIMQSTYKSPNEDRWKMPARYYKERLTDPQSGLTVDIFNVDTNAANVHGAEQVCCQCYDYMGKKKKGDKGYVACSSVTRGHQYCFGGNLKLFDACVDQFDKWTHDSLQQLIKDAAASKADYKIVNSHYSPYLHMNEVAMKKWLDAVDKANIQLFMCGHTHGESHEYRLGTHFVVNGAGGGIQSESVGDVPLPGKKAGITQIWGGSGTPYAYMELLFSKTIVRIRFLTFGDDWKFEKDRTVQRESQKVIHCWDIPKDGSRGKKCDS</sequence>
<dbReference type="SUPFAM" id="SSF56300">
    <property type="entry name" value="Metallo-dependent phosphatases"/>
    <property type="match status" value="1"/>
</dbReference>
<dbReference type="OrthoDB" id="411211at2759"/>
<protein>
    <recommendedName>
        <fullName evidence="6">Calcineurin-like phosphoesterase domain-containing protein</fullName>
    </recommendedName>
</protein>
<dbReference type="PANTHER" id="PTHR10161:SF14">
    <property type="entry name" value="TARTRATE-RESISTANT ACID PHOSPHATASE TYPE 5"/>
    <property type="match status" value="1"/>
</dbReference>
<evidence type="ECO:0000256" key="2">
    <source>
        <dbReference type="ARBA" id="ARBA00022801"/>
    </source>
</evidence>
<evidence type="ECO:0000256" key="5">
    <source>
        <dbReference type="SAM" id="SignalP"/>
    </source>
</evidence>
<keyword evidence="4" id="KW-1133">Transmembrane helix</keyword>
<dbReference type="AlphaFoldDB" id="A0A024GB12"/>
<evidence type="ECO:0000313" key="7">
    <source>
        <dbReference type="EMBL" id="CCI43735.1"/>
    </source>
</evidence>
<evidence type="ECO:0000259" key="6">
    <source>
        <dbReference type="Pfam" id="PF00149"/>
    </source>
</evidence>
<dbReference type="InterPro" id="IPR004843">
    <property type="entry name" value="Calcineurin-like_PHP"/>
</dbReference>
<name>A0A024GB12_9STRA</name>
<evidence type="ECO:0000256" key="3">
    <source>
        <dbReference type="SAM" id="MobiDB-lite"/>
    </source>
</evidence>
<feature type="signal peptide" evidence="5">
    <location>
        <begin position="1"/>
        <end position="20"/>
    </location>
</feature>
<keyword evidence="2" id="KW-0378">Hydrolase</keyword>
<evidence type="ECO:0000313" key="8">
    <source>
        <dbReference type="Proteomes" id="UP000053237"/>
    </source>
</evidence>
<dbReference type="Proteomes" id="UP000053237">
    <property type="component" value="Unassembled WGS sequence"/>
</dbReference>
<reference evidence="7 8" key="1">
    <citation type="submission" date="2012-05" db="EMBL/GenBank/DDBJ databases">
        <title>Recombination and specialization in a pathogen metapopulation.</title>
        <authorList>
            <person name="Gardiner A."/>
            <person name="Kemen E."/>
            <person name="Schultz-Larsen T."/>
            <person name="MacLean D."/>
            <person name="Van Oosterhout C."/>
            <person name="Jones J.D.G."/>
        </authorList>
    </citation>
    <scope>NUCLEOTIDE SEQUENCE [LARGE SCALE GENOMIC DNA]</scope>
    <source>
        <strain evidence="7 8">Ac Nc2</strain>
    </source>
</reference>
<feature type="compositionally biased region" description="Low complexity" evidence="3">
    <location>
        <begin position="371"/>
        <end position="381"/>
    </location>
</feature>
<dbReference type="InterPro" id="IPR051558">
    <property type="entry name" value="Metallophosphoesterase_PAP"/>
</dbReference>
<proteinExistence type="predicted"/>
<dbReference type="PANTHER" id="PTHR10161">
    <property type="entry name" value="TARTRATE-RESISTANT ACID PHOSPHATASE TYPE 5"/>
    <property type="match status" value="1"/>
</dbReference>
<gene>
    <name evidence="7" type="ORF">BN9_045190</name>
</gene>